<name>A0ABW4Y5W2_9GAMM</name>
<dbReference type="EMBL" id="JBHUHX010000011">
    <property type="protein sequence ID" value="MFD2111384.1"/>
    <property type="molecule type" value="Genomic_DNA"/>
</dbReference>
<feature type="transmembrane region" description="Helical" evidence="1">
    <location>
        <begin position="148"/>
        <end position="167"/>
    </location>
</feature>
<accession>A0ABW4Y5W2</accession>
<reference evidence="3" key="1">
    <citation type="journal article" date="2019" name="Int. J. Syst. Evol. Microbiol.">
        <title>The Global Catalogue of Microorganisms (GCM) 10K type strain sequencing project: providing services to taxonomists for standard genome sequencing and annotation.</title>
        <authorList>
            <consortium name="The Broad Institute Genomics Platform"/>
            <consortium name="The Broad Institute Genome Sequencing Center for Infectious Disease"/>
            <person name="Wu L."/>
            <person name="Ma J."/>
        </authorList>
    </citation>
    <scope>NUCLEOTIDE SEQUENCE [LARGE SCALE GENOMIC DNA]</scope>
    <source>
        <strain evidence="3">KACC 12597</strain>
    </source>
</reference>
<feature type="transmembrane region" description="Helical" evidence="1">
    <location>
        <begin position="93"/>
        <end position="112"/>
    </location>
</feature>
<evidence type="ECO:0000313" key="2">
    <source>
        <dbReference type="EMBL" id="MFD2111384.1"/>
    </source>
</evidence>
<evidence type="ECO:0000313" key="3">
    <source>
        <dbReference type="Proteomes" id="UP001597337"/>
    </source>
</evidence>
<sequence length="203" mass="21849">MPSTIIQLYREILSAAAIALTCLAFLPYLMGILRGSVRPHVFSWFIWGLTTCVVFLAQIAAEGGVGAWPIGISGLFTLTIAALAWIRRADVSISRVDWVLFLAALSSLPFWYATSDPLWAVVILTGVDLLGFGPTLRKAYAAPRSESVLFFALMAVRNGLVVLALEHHSVTTILFPATIGLACLAIIGILSVRRRAVAQTGHG</sequence>
<keyword evidence="1" id="KW-1133">Transmembrane helix</keyword>
<protein>
    <submittedName>
        <fullName evidence="2">Uncharacterized protein</fullName>
    </submittedName>
</protein>
<gene>
    <name evidence="2" type="ORF">ACFSJC_05975</name>
</gene>
<organism evidence="2 3">
    <name type="scientific">Thiorhodococcus fuscus</name>
    <dbReference type="NCBI Taxonomy" id="527200"/>
    <lineage>
        <taxon>Bacteria</taxon>
        <taxon>Pseudomonadati</taxon>
        <taxon>Pseudomonadota</taxon>
        <taxon>Gammaproteobacteria</taxon>
        <taxon>Chromatiales</taxon>
        <taxon>Chromatiaceae</taxon>
        <taxon>Thiorhodococcus</taxon>
    </lineage>
</organism>
<keyword evidence="3" id="KW-1185">Reference proteome</keyword>
<keyword evidence="1" id="KW-0812">Transmembrane</keyword>
<dbReference type="RefSeq" id="WP_386024614.1">
    <property type="nucleotide sequence ID" value="NZ_JBHUHX010000011.1"/>
</dbReference>
<keyword evidence="1" id="KW-0472">Membrane</keyword>
<proteinExistence type="predicted"/>
<feature type="transmembrane region" description="Helical" evidence="1">
    <location>
        <begin position="12"/>
        <end position="29"/>
    </location>
</feature>
<feature type="transmembrane region" description="Helical" evidence="1">
    <location>
        <begin position="173"/>
        <end position="192"/>
    </location>
</feature>
<feature type="transmembrane region" description="Helical" evidence="1">
    <location>
        <begin position="67"/>
        <end position="86"/>
    </location>
</feature>
<evidence type="ECO:0000256" key="1">
    <source>
        <dbReference type="SAM" id="Phobius"/>
    </source>
</evidence>
<feature type="transmembrane region" description="Helical" evidence="1">
    <location>
        <begin position="118"/>
        <end position="136"/>
    </location>
</feature>
<dbReference type="Proteomes" id="UP001597337">
    <property type="component" value="Unassembled WGS sequence"/>
</dbReference>
<comment type="caution">
    <text evidence="2">The sequence shown here is derived from an EMBL/GenBank/DDBJ whole genome shotgun (WGS) entry which is preliminary data.</text>
</comment>
<feature type="transmembrane region" description="Helical" evidence="1">
    <location>
        <begin position="41"/>
        <end position="61"/>
    </location>
</feature>